<proteinExistence type="predicted"/>
<dbReference type="Proteomes" id="UP000190092">
    <property type="component" value="Unassembled WGS sequence"/>
</dbReference>
<dbReference type="RefSeq" id="WP_085933179.1">
    <property type="nucleotide sequence ID" value="NZ_FUWJ01000001.1"/>
</dbReference>
<feature type="domain" description="Solute-binding protein family 3/N-terminal" evidence="3">
    <location>
        <begin position="32"/>
        <end position="254"/>
    </location>
</feature>
<dbReference type="Gene3D" id="3.40.190.10">
    <property type="entry name" value="Periplasmic binding protein-like II"/>
    <property type="match status" value="2"/>
</dbReference>
<dbReference type="AlphaFoldDB" id="A0A1T4LI58"/>
<accession>A0A1T4LI58</accession>
<dbReference type="PANTHER" id="PTHR35936">
    <property type="entry name" value="MEMBRANE-BOUND LYTIC MUREIN TRANSGLYCOSYLASE F"/>
    <property type="match status" value="1"/>
</dbReference>
<dbReference type="PANTHER" id="PTHR35936:SF17">
    <property type="entry name" value="ARGININE-BINDING EXTRACELLULAR PROTEIN ARTP"/>
    <property type="match status" value="1"/>
</dbReference>
<dbReference type="EMBL" id="FUWJ01000001">
    <property type="protein sequence ID" value="SJZ54415.1"/>
    <property type="molecule type" value="Genomic_DNA"/>
</dbReference>
<evidence type="ECO:0000256" key="2">
    <source>
        <dbReference type="SAM" id="SignalP"/>
    </source>
</evidence>
<evidence type="ECO:0000256" key="1">
    <source>
        <dbReference type="ARBA" id="ARBA00022729"/>
    </source>
</evidence>
<dbReference type="Pfam" id="PF00497">
    <property type="entry name" value="SBP_bac_3"/>
    <property type="match status" value="1"/>
</dbReference>
<keyword evidence="5" id="KW-1185">Reference proteome</keyword>
<dbReference type="InterPro" id="IPR001638">
    <property type="entry name" value="Solute-binding_3/MltF_N"/>
</dbReference>
<protein>
    <submittedName>
        <fullName evidence="4">Polar amino acid transport system substrate-binding protein</fullName>
    </submittedName>
</protein>
<dbReference type="STRING" id="225324.SAMN02745126_01560"/>
<name>A0A1T4LI58_9HYPH</name>
<evidence type="ECO:0000313" key="4">
    <source>
        <dbReference type="EMBL" id="SJZ54415.1"/>
    </source>
</evidence>
<sequence>MLNRKLAAAAAILLLGMGAAVAPAQAQDKQPPLKTGVDGTFAPHAFPKLGGGTQGFNVDLFTEVAKRMHRDIVIDSVSFSTLIPGMESGRYDFIAAPVTVTKERAENMLFTAGYLWTSFQFGIKKGSAPIKSWADLKGKAVAVNKGTPYETLSKKMGQEIGFEVQAYDTQPDAIQAVLSGRAYATIAGNTIILYTASKNPQFVADLELTDTRAHWAAPVPKSNPKLRAQLQDTLDCMKKDGSLVKLSEKWFGRTPPADALERTVTPGYGVPGMPGYDPTPHELHCG</sequence>
<dbReference type="SUPFAM" id="SSF53850">
    <property type="entry name" value="Periplasmic binding protein-like II"/>
    <property type="match status" value="1"/>
</dbReference>
<dbReference type="SMART" id="SM00062">
    <property type="entry name" value="PBPb"/>
    <property type="match status" value="1"/>
</dbReference>
<evidence type="ECO:0000259" key="3">
    <source>
        <dbReference type="SMART" id="SM00062"/>
    </source>
</evidence>
<gene>
    <name evidence="4" type="ORF">SAMN02745126_01560</name>
</gene>
<evidence type="ECO:0000313" key="5">
    <source>
        <dbReference type="Proteomes" id="UP000190092"/>
    </source>
</evidence>
<feature type="chain" id="PRO_5012910818" evidence="2">
    <location>
        <begin position="27"/>
        <end position="286"/>
    </location>
</feature>
<organism evidence="4 5">
    <name type="scientific">Enhydrobacter aerosaccus</name>
    <dbReference type="NCBI Taxonomy" id="225324"/>
    <lineage>
        <taxon>Bacteria</taxon>
        <taxon>Pseudomonadati</taxon>
        <taxon>Pseudomonadota</taxon>
        <taxon>Alphaproteobacteria</taxon>
        <taxon>Hyphomicrobiales</taxon>
        <taxon>Enhydrobacter</taxon>
    </lineage>
</organism>
<reference evidence="5" key="1">
    <citation type="submission" date="2017-02" db="EMBL/GenBank/DDBJ databases">
        <authorList>
            <person name="Varghese N."/>
            <person name="Submissions S."/>
        </authorList>
    </citation>
    <scope>NUCLEOTIDE SEQUENCE [LARGE SCALE GENOMIC DNA]</scope>
    <source>
        <strain evidence="5">ATCC 27094</strain>
    </source>
</reference>
<feature type="signal peptide" evidence="2">
    <location>
        <begin position="1"/>
        <end position="26"/>
    </location>
</feature>
<keyword evidence="1 2" id="KW-0732">Signal</keyword>